<evidence type="ECO:0000313" key="2">
    <source>
        <dbReference type="EMBL" id="KAK3777847.1"/>
    </source>
</evidence>
<reference evidence="2" key="1">
    <citation type="journal article" date="2023" name="G3 (Bethesda)">
        <title>A reference genome for the long-term kleptoplast-retaining sea slug Elysia crispata morphotype clarki.</title>
        <authorList>
            <person name="Eastman K.E."/>
            <person name="Pendleton A.L."/>
            <person name="Shaikh M.A."/>
            <person name="Suttiyut T."/>
            <person name="Ogas R."/>
            <person name="Tomko P."/>
            <person name="Gavelis G."/>
            <person name="Widhalm J.R."/>
            <person name="Wisecaver J.H."/>
        </authorList>
    </citation>
    <scope>NUCLEOTIDE SEQUENCE</scope>
    <source>
        <strain evidence="2">ECLA1</strain>
    </source>
</reference>
<dbReference type="CDD" id="cd00180">
    <property type="entry name" value="PKc"/>
    <property type="match status" value="1"/>
</dbReference>
<dbReference type="Proteomes" id="UP001283361">
    <property type="component" value="Unassembled WGS sequence"/>
</dbReference>
<sequence length="320" mass="36210">MASSEPDELCALHLQEDYFEFFEFHVEGILATGRSGQVFLASSKKYQGITRAVKIISTKTGDLKMRGLTLEQVKEAFYREVGILKYINHQYILSGVNGVVCPDYLALTMDYCNHGTLASRMRVVDDGKMYVLTKCLIKAIEFLHSRRIVHGDIKPTKILLIGEGLQLRPVVAGFSAAYRLPQHCNLVSTYGKTAGFIAPEAKKKTDYVDPLKCDSFAVGTVMWCMIQRRCPPDFTKNYAAEALHYPIVSDLIRYLLLALLCDDPTRRIPMTEALRLINIISLEDCKPDLRSSLQPERSLGQQNCAEKISGYSRYEKYRMI</sequence>
<dbReference type="InterPro" id="IPR000719">
    <property type="entry name" value="Prot_kinase_dom"/>
</dbReference>
<dbReference type="PANTHER" id="PTHR44167:SF30">
    <property type="entry name" value="PHOSPHORYLASE KINASE"/>
    <property type="match status" value="1"/>
</dbReference>
<keyword evidence="3" id="KW-1185">Reference proteome</keyword>
<organism evidence="2 3">
    <name type="scientific">Elysia crispata</name>
    <name type="common">lettuce slug</name>
    <dbReference type="NCBI Taxonomy" id="231223"/>
    <lineage>
        <taxon>Eukaryota</taxon>
        <taxon>Metazoa</taxon>
        <taxon>Spiralia</taxon>
        <taxon>Lophotrochozoa</taxon>
        <taxon>Mollusca</taxon>
        <taxon>Gastropoda</taxon>
        <taxon>Heterobranchia</taxon>
        <taxon>Euthyneura</taxon>
        <taxon>Panpulmonata</taxon>
        <taxon>Sacoglossa</taxon>
        <taxon>Placobranchoidea</taxon>
        <taxon>Plakobranchidae</taxon>
        <taxon>Elysia</taxon>
    </lineage>
</organism>
<dbReference type="InterPro" id="IPR011009">
    <property type="entry name" value="Kinase-like_dom_sf"/>
</dbReference>
<evidence type="ECO:0000313" key="3">
    <source>
        <dbReference type="Proteomes" id="UP001283361"/>
    </source>
</evidence>
<dbReference type="GO" id="GO:0005524">
    <property type="term" value="F:ATP binding"/>
    <property type="evidence" value="ECO:0007669"/>
    <property type="project" value="InterPro"/>
</dbReference>
<dbReference type="GO" id="GO:0044773">
    <property type="term" value="P:mitotic DNA damage checkpoint signaling"/>
    <property type="evidence" value="ECO:0007669"/>
    <property type="project" value="TreeGrafter"/>
</dbReference>
<name>A0AAE0ZYZ7_9GAST</name>
<dbReference type="AlphaFoldDB" id="A0AAE0ZYZ7"/>
<dbReference type="SUPFAM" id="SSF56112">
    <property type="entry name" value="Protein kinase-like (PK-like)"/>
    <property type="match status" value="1"/>
</dbReference>
<dbReference type="PROSITE" id="PS50011">
    <property type="entry name" value="PROTEIN_KINASE_DOM"/>
    <property type="match status" value="1"/>
</dbReference>
<dbReference type="GO" id="GO:0005634">
    <property type="term" value="C:nucleus"/>
    <property type="evidence" value="ECO:0007669"/>
    <property type="project" value="TreeGrafter"/>
</dbReference>
<dbReference type="Gene3D" id="1.10.510.10">
    <property type="entry name" value="Transferase(Phosphotransferase) domain 1"/>
    <property type="match status" value="1"/>
</dbReference>
<dbReference type="EMBL" id="JAWDGP010003058">
    <property type="protein sequence ID" value="KAK3777847.1"/>
    <property type="molecule type" value="Genomic_DNA"/>
</dbReference>
<gene>
    <name evidence="2" type="ORF">RRG08_038095</name>
</gene>
<comment type="caution">
    <text evidence="2">The sequence shown here is derived from an EMBL/GenBank/DDBJ whole genome shotgun (WGS) entry which is preliminary data.</text>
</comment>
<feature type="domain" description="Protein kinase" evidence="1">
    <location>
        <begin position="24"/>
        <end position="279"/>
    </location>
</feature>
<proteinExistence type="predicted"/>
<evidence type="ECO:0000259" key="1">
    <source>
        <dbReference type="PROSITE" id="PS50011"/>
    </source>
</evidence>
<dbReference type="Pfam" id="PF00069">
    <property type="entry name" value="Pkinase"/>
    <property type="match status" value="1"/>
</dbReference>
<protein>
    <recommendedName>
        <fullName evidence="1">Protein kinase domain-containing protein</fullName>
    </recommendedName>
</protein>
<accession>A0AAE0ZYZ7</accession>
<dbReference type="PANTHER" id="PTHR44167">
    <property type="entry name" value="OVARIAN-SPECIFIC SERINE/THREONINE-PROTEIN KINASE LOK-RELATED"/>
    <property type="match status" value="1"/>
</dbReference>
<dbReference type="GO" id="GO:0004674">
    <property type="term" value="F:protein serine/threonine kinase activity"/>
    <property type="evidence" value="ECO:0007669"/>
    <property type="project" value="TreeGrafter"/>
</dbReference>